<sequence length="215" mass="24009">MHVIQNRYLNDMIEHHDRSVLLTICILDRILQQVRSTLVFSGNTSQPFVQMNLHHLQLAAAFASHCVPSPSPTNAENKTEPRRNANLSPFESWRSAYFCIMNNHSEACAQHNTLTFNGTVFVNQNEIVDYCIGGCAQHTLDVIRCVRDVKPHGFTFETGASLSFVQNAIQTACIQHTALNTSYTKPNGATSLHGRLYKPIVSALTTLAFISTFNM</sequence>
<evidence type="ECO:0000313" key="3">
    <source>
        <dbReference type="Proteomes" id="UP000289738"/>
    </source>
</evidence>
<name>A0A445EVJ0_ARAHY</name>
<protein>
    <recommendedName>
        <fullName evidence="1">DUF7731 domain-containing protein</fullName>
    </recommendedName>
</protein>
<dbReference type="PANTHER" id="PTHR34366">
    <property type="entry name" value="OS07G0289901 PROTEIN-RELATED"/>
    <property type="match status" value="1"/>
</dbReference>
<proteinExistence type="predicted"/>
<accession>A0A445EVJ0</accession>
<feature type="domain" description="DUF7731" evidence="1">
    <location>
        <begin position="89"/>
        <end position="176"/>
    </location>
</feature>
<evidence type="ECO:0000259" key="1">
    <source>
        <dbReference type="Pfam" id="PF24865"/>
    </source>
</evidence>
<dbReference type="PANTHER" id="PTHR34366:SF7">
    <property type="entry name" value="TRANSMEMBRANE PROTEIN"/>
    <property type="match status" value="1"/>
</dbReference>
<dbReference type="Pfam" id="PF24865">
    <property type="entry name" value="DUF7731"/>
    <property type="match status" value="1"/>
</dbReference>
<evidence type="ECO:0000313" key="2">
    <source>
        <dbReference type="EMBL" id="RYR79422.1"/>
    </source>
</evidence>
<reference evidence="2 3" key="1">
    <citation type="submission" date="2019-01" db="EMBL/GenBank/DDBJ databases">
        <title>Sequencing of cultivated peanut Arachis hypogaea provides insights into genome evolution and oil improvement.</title>
        <authorList>
            <person name="Chen X."/>
        </authorList>
    </citation>
    <scope>NUCLEOTIDE SEQUENCE [LARGE SCALE GENOMIC DNA]</scope>
    <source>
        <strain evidence="3">cv. Fuhuasheng</strain>
        <tissue evidence="2">Leaves</tissue>
    </source>
</reference>
<keyword evidence="3" id="KW-1185">Reference proteome</keyword>
<dbReference type="Proteomes" id="UP000289738">
    <property type="component" value="Chromosome A01"/>
</dbReference>
<gene>
    <name evidence="2" type="ORF">Ahy_A01g004230</name>
</gene>
<dbReference type="AlphaFoldDB" id="A0A445EVJ0"/>
<dbReference type="EMBL" id="SDMP01000001">
    <property type="protein sequence ID" value="RYR79422.1"/>
    <property type="molecule type" value="Genomic_DNA"/>
</dbReference>
<dbReference type="InterPro" id="IPR056633">
    <property type="entry name" value="DUF7731"/>
</dbReference>
<comment type="caution">
    <text evidence="2">The sequence shown here is derived from an EMBL/GenBank/DDBJ whole genome shotgun (WGS) entry which is preliminary data.</text>
</comment>
<organism evidence="2 3">
    <name type="scientific">Arachis hypogaea</name>
    <name type="common">Peanut</name>
    <dbReference type="NCBI Taxonomy" id="3818"/>
    <lineage>
        <taxon>Eukaryota</taxon>
        <taxon>Viridiplantae</taxon>
        <taxon>Streptophyta</taxon>
        <taxon>Embryophyta</taxon>
        <taxon>Tracheophyta</taxon>
        <taxon>Spermatophyta</taxon>
        <taxon>Magnoliopsida</taxon>
        <taxon>eudicotyledons</taxon>
        <taxon>Gunneridae</taxon>
        <taxon>Pentapetalae</taxon>
        <taxon>rosids</taxon>
        <taxon>fabids</taxon>
        <taxon>Fabales</taxon>
        <taxon>Fabaceae</taxon>
        <taxon>Papilionoideae</taxon>
        <taxon>50 kb inversion clade</taxon>
        <taxon>dalbergioids sensu lato</taxon>
        <taxon>Dalbergieae</taxon>
        <taxon>Pterocarpus clade</taxon>
        <taxon>Arachis</taxon>
    </lineage>
</organism>